<organism evidence="2 3">
    <name type="scientific">Roseibium aggregatum</name>
    <dbReference type="NCBI Taxonomy" id="187304"/>
    <lineage>
        <taxon>Bacteria</taxon>
        <taxon>Pseudomonadati</taxon>
        <taxon>Pseudomonadota</taxon>
        <taxon>Alphaproteobacteria</taxon>
        <taxon>Hyphomicrobiales</taxon>
        <taxon>Stappiaceae</taxon>
        <taxon>Roseibium</taxon>
    </lineage>
</organism>
<dbReference type="EMBL" id="CXST01000003">
    <property type="protein sequence ID" value="CTQ46319.1"/>
    <property type="molecule type" value="Genomic_DNA"/>
</dbReference>
<keyword evidence="1" id="KW-1133">Transmembrane helix</keyword>
<evidence type="ECO:0000313" key="3">
    <source>
        <dbReference type="Proteomes" id="UP000048926"/>
    </source>
</evidence>
<gene>
    <name evidence="2" type="ORF">LAL4801_04778</name>
</gene>
<evidence type="ECO:0000256" key="1">
    <source>
        <dbReference type="SAM" id="Phobius"/>
    </source>
</evidence>
<protein>
    <submittedName>
        <fullName evidence="2">Uncharacterized protein</fullName>
    </submittedName>
</protein>
<reference evidence="3" key="1">
    <citation type="submission" date="2015-07" db="EMBL/GenBank/DDBJ databases">
        <authorList>
            <person name="Rodrigo-Torres Lidia"/>
            <person name="Arahal R.David."/>
        </authorList>
    </citation>
    <scope>NUCLEOTIDE SEQUENCE [LARGE SCALE GENOMIC DNA]</scope>
    <source>
        <strain evidence="3">CECT 4801</strain>
    </source>
</reference>
<dbReference type="STRING" id="187304.B0E33_12995"/>
<dbReference type="RefSeq" id="WP_055660102.1">
    <property type="nucleotide sequence ID" value="NZ_CP045622.1"/>
</dbReference>
<sequence length="140" mass="15272">MRLFSAVPFTLFSLLIYNALAFTVGAGEPGFWAQPMITIQMVSGATFELLASDLLITVGLFFLFIEILKATRIGTTALLDHMFSVLVFVAYLVEFLVLQPAATSLFFILMAISLIDVIAGFSISITGARRDVSFGHGDMH</sequence>
<dbReference type="Proteomes" id="UP000048926">
    <property type="component" value="Unassembled WGS sequence"/>
</dbReference>
<evidence type="ECO:0000313" key="2">
    <source>
        <dbReference type="EMBL" id="CTQ46319.1"/>
    </source>
</evidence>
<accession>A0A0M6YA74</accession>
<feature type="transmembrane region" description="Helical" evidence="1">
    <location>
        <begin position="45"/>
        <end position="65"/>
    </location>
</feature>
<keyword evidence="1" id="KW-0812">Transmembrane</keyword>
<dbReference type="OrthoDB" id="9811032at2"/>
<proteinExistence type="predicted"/>
<name>A0A0M6YA74_9HYPH</name>
<feature type="transmembrane region" description="Helical" evidence="1">
    <location>
        <begin position="104"/>
        <end position="125"/>
    </location>
</feature>
<keyword evidence="1" id="KW-0472">Membrane</keyword>
<keyword evidence="3" id="KW-1185">Reference proteome</keyword>
<dbReference type="AlphaFoldDB" id="A0A0M6YA74"/>
<feature type="transmembrane region" description="Helical" evidence="1">
    <location>
        <begin position="77"/>
        <end position="98"/>
    </location>
</feature>